<protein>
    <submittedName>
        <fullName evidence="3">Uncharacterized protein</fullName>
    </submittedName>
</protein>
<comment type="caution">
    <text evidence="3">The sequence shown here is derived from an EMBL/GenBank/DDBJ whole genome shotgun (WGS) entry which is preliminary data.</text>
</comment>
<organism evidence="3 4">
    <name type="scientific">Porphyridium purpureum</name>
    <name type="common">Red alga</name>
    <name type="synonym">Porphyridium cruentum</name>
    <dbReference type="NCBI Taxonomy" id="35688"/>
    <lineage>
        <taxon>Eukaryota</taxon>
        <taxon>Rhodophyta</taxon>
        <taxon>Bangiophyceae</taxon>
        <taxon>Porphyridiales</taxon>
        <taxon>Porphyridiaceae</taxon>
        <taxon>Porphyridium</taxon>
    </lineage>
</organism>
<feature type="compositionally biased region" description="Low complexity" evidence="1">
    <location>
        <begin position="25"/>
        <end position="39"/>
    </location>
</feature>
<sequence>MMVDLFELVLTFWFRGGNGARESTPDASAASPVSASTRPARPDKGCSSNRFAHLFSLLSWNLLCRSDNTERISFHHVKLQNDTLKVTFSHTKSDVAGDARCSDPKHVDANPARPEECLWLSLALYLCSYSDRDSLRLFPGNEQSSRARDALHIALKQPVLERAMSAMGWGSASDYGCHSWRKGATSFCFGGFAGVGSTLAVILRGGWSIVGAKERYIHWQAAADQFIGRLITGLPSNKIDFALLPPLFANSLLLESNAVQALTFARDLLFPALGGVMEKVPEFTAVTSMCVTQIIYRKKFLQAALPNNDVLHTNPLRQRRNRGLVDALDKHITGGSRTSLSDAVHSTTGIPPLTIISSALADIQSAKFNSIAEMQEALTSVLDENVFDGQTVSNYSLGKKFEELEGALKDEFLA</sequence>
<dbReference type="SUPFAM" id="SSF56349">
    <property type="entry name" value="DNA breaking-rejoining enzymes"/>
    <property type="match status" value="1"/>
</dbReference>
<reference evidence="4" key="1">
    <citation type="journal article" date="2019" name="Nat. Commun.">
        <title>Expansion of phycobilisome linker gene families in mesophilic red algae.</title>
        <authorList>
            <person name="Lee J."/>
            <person name="Kim D."/>
            <person name="Bhattacharya D."/>
            <person name="Yoon H.S."/>
        </authorList>
    </citation>
    <scope>NUCLEOTIDE SEQUENCE [LARGE SCALE GENOMIC DNA]</scope>
    <source>
        <strain evidence="4">CCMP 1328</strain>
    </source>
</reference>
<proteinExistence type="predicted"/>
<accession>A0A5J4YRK0</accession>
<evidence type="ECO:0000256" key="2">
    <source>
        <dbReference type="SAM" id="SignalP"/>
    </source>
</evidence>
<feature type="region of interest" description="Disordered" evidence="1">
    <location>
        <begin position="20"/>
        <end position="44"/>
    </location>
</feature>
<evidence type="ECO:0000256" key="1">
    <source>
        <dbReference type="SAM" id="MobiDB-lite"/>
    </source>
</evidence>
<feature type="signal peptide" evidence="2">
    <location>
        <begin position="1"/>
        <end position="19"/>
    </location>
</feature>
<dbReference type="GO" id="GO:0003677">
    <property type="term" value="F:DNA binding"/>
    <property type="evidence" value="ECO:0007669"/>
    <property type="project" value="InterPro"/>
</dbReference>
<name>A0A5J4YRK0_PORPP</name>
<gene>
    <name evidence="3" type="ORF">FVE85_8877</name>
</gene>
<evidence type="ECO:0000313" key="3">
    <source>
        <dbReference type="EMBL" id="KAA8493432.1"/>
    </source>
</evidence>
<evidence type="ECO:0000313" key="4">
    <source>
        <dbReference type="Proteomes" id="UP000324585"/>
    </source>
</evidence>
<dbReference type="AlphaFoldDB" id="A0A5J4YRK0"/>
<dbReference type="InterPro" id="IPR011010">
    <property type="entry name" value="DNA_brk_join_enz"/>
</dbReference>
<keyword evidence="2" id="KW-0732">Signal</keyword>
<feature type="chain" id="PRO_5023832545" evidence="2">
    <location>
        <begin position="20"/>
        <end position="414"/>
    </location>
</feature>
<keyword evidence="4" id="KW-1185">Reference proteome</keyword>
<dbReference type="OMA" id="AHPAKEM"/>
<dbReference type="Proteomes" id="UP000324585">
    <property type="component" value="Unassembled WGS sequence"/>
</dbReference>
<dbReference type="OrthoDB" id="78603at2759"/>
<dbReference type="EMBL" id="VRMN01000007">
    <property type="protein sequence ID" value="KAA8493432.1"/>
    <property type="molecule type" value="Genomic_DNA"/>
</dbReference>